<keyword evidence="3" id="KW-1185">Reference proteome</keyword>
<keyword evidence="1" id="KW-1133">Transmembrane helix</keyword>
<feature type="transmembrane region" description="Helical" evidence="1">
    <location>
        <begin position="170"/>
        <end position="187"/>
    </location>
</feature>
<comment type="caution">
    <text evidence="2">The sequence shown here is derived from an EMBL/GenBank/DDBJ whole genome shotgun (WGS) entry which is preliminary data.</text>
</comment>
<feature type="transmembrane region" description="Helical" evidence="1">
    <location>
        <begin position="75"/>
        <end position="92"/>
    </location>
</feature>
<accession>A0ABV6FW92</accession>
<feature type="transmembrane region" description="Helical" evidence="1">
    <location>
        <begin position="20"/>
        <end position="39"/>
    </location>
</feature>
<proteinExistence type="predicted"/>
<protein>
    <recommendedName>
        <fullName evidence="4">DoxX protein</fullName>
    </recommendedName>
</protein>
<evidence type="ECO:0000313" key="3">
    <source>
        <dbReference type="Proteomes" id="UP001589797"/>
    </source>
</evidence>
<feature type="transmembrane region" description="Helical" evidence="1">
    <location>
        <begin position="125"/>
        <end position="142"/>
    </location>
</feature>
<evidence type="ECO:0000256" key="1">
    <source>
        <dbReference type="SAM" id="Phobius"/>
    </source>
</evidence>
<dbReference type="EMBL" id="JBHLWI010000043">
    <property type="protein sequence ID" value="MFC0264138.1"/>
    <property type="molecule type" value="Genomic_DNA"/>
</dbReference>
<gene>
    <name evidence="2" type="ORF">ACFFIP_15700</name>
</gene>
<evidence type="ECO:0000313" key="2">
    <source>
        <dbReference type="EMBL" id="MFC0264138.1"/>
    </source>
</evidence>
<evidence type="ECO:0008006" key="4">
    <source>
        <dbReference type="Google" id="ProtNLM"/>
    </source>
</evidence>
<keyword evidence="1" id="KW-0812">Transmembrane</keyword>
<name>A0ABV6FW92_9BACT</name>
<keyword evidence="1" id="KW-0472">Membrane</keyword>
<feature type="transmembrane region" description="Helical" evidence="1">
    <location>
        <begin position="99"/>
        <end position="119"/>
    </location>
</feature>
<feature type="transmembrane region" description="Helical" evidence="1">
    <location>
        <begin position="193"/>
        <end position="213"/>
    </location>
</feature>
<organism evidence="2 3">
    <name type="scientific">Fontibacter flavus</name>
    <dbReference type="NCBI Taxonomy" id="654838"/>
    <lineage>
        <taxon>Bacteria</taxon>
        <taxon>Pseudomonadati</taxon>
        <taxon>Bacteroidota</taxon>
        <taxon>Cytophagia</taxon>
        <taxon>Cytophagales</taxon>
        <taxon>Cyclobacteriaceae</taxon>
        <taxon>Fontibacter</taxon>
    </lineage>
</organism>
<reference evidence="2 3" key="1">
    <citation type="submission" date="2024-09" db="EMBL/GenBank/DDBJ databases">
        <authorList>
            <person name="Sun Q."/>
            <person name="Mori K."/>
        </authorList>
    </citation>
    <scope>NUCLEOTIDE SEQUENCE [LARGE SCALE GENOMIC DNA]</scope>
    <source>
        <strain evidence="2 3">CCM 7650</strain>
    </source>
</reference>
<sequence length="217" mass="24625">MKKLIQFISFFRKFKALQIFTIYLRYLIGGSFVIAAIGMGKLSDNPIPLALAANKPIQDLEPIQLFFRVMAESGLYWNFIGWSQIIAGGLLMTQRFASLGAAMFFGIILNIFVITVSYGFTGTPIITGLLLLAVFFLLLWDIEKWQFLFRPYTNENLMAPQTLQIIGKPFWEILGLTLFILIIALYVLGYDIIIQMASSLLIGLLGFVLYFLLPKRD</sequence>
<dbReference type="RefSeq" id="WP_382388648.1">
    <property type="nucleotide sequence ID" value="NZ_JBHLWI010000043.1"/>
</dbReference>
<dbReference type="Proteomes" id="UP001589797">
    <property type="component" value="Unassembled WGS sequence"/>
</dbReference>